<reference evidence="4 5" key="1">
    <citation type="submission" date="2022-01" db="EMBL/GenBank/DDBJ databases">
        <title>A chromosomal length assembly of Cordylochernes scorpioides.</title>
        <authorList>
            <person name="Zeh D."/>
            <person name="Zeh J."/>
        </authorList>
    </citation>
    <scope>NUCLEOTIDE SEQUENCE [LARGE SCALE GENOMIC DNA]</scope>
    <source>
        <strain evidence="4">IN4F17</strain>
        <tissue evidence="4">Whole Body</tissue>
    </source>
</reference>
<sequence length="458" mass="53189">MPGHRKRRQFKQTDAFTRGMVIGLKRAGNVAIYRNVGATRVTSARVDRRILRQAVAAPQANCTAILQHVQDTLDHSISTRTISRRLVANGLHSCRPLRRLPLTPPNRRQRLEWCRARSTWMTEWHRVVFSDESRFCLSSDSRRVRVWRRRGERSNPAAIVERPTVRQRGIMVWGAIAYDSRSPLLRIQGTMTAQRYVDDVLRPVTLPYLQGVPNALYQQDNARPHTARISQQALQDVQMLPWPPYSPDLSLIEHVWDIIGRRLHALPQPRSEDELWQMVEREWRAIPQDAIRTLIDSLPRRVAACIALLRNARCRRLSDWLTNRDRSGKIYSGIYREEKLMPRGRKMRRSRRTKLRGVLQASCCLKRSDCCLPPTPVHFLEDSRRFYELLSSILLLLSLTVLQLALQAQNQESREALQAQNKETREVLNQALQAQNQETREAIQAQNQAFQALHQKLK</sequence>
<evidence type="ECO:0008006" key="6">
    <source>
        <dbReference type="Google" id="ProtNLM"/>
    </source>
</evidence>
<evidence type="ECO:0000313" key="5">
    <source>
        <dbReference type="Proteomes" id="UP001235939"/>
    </source>
</evidence>
<accession>A0ABY6KWB1</accession>
<organism evidence="4 5">
    <name type="scientific">Cordylochernes scorpioides</name>
    <dbReference type="NCBI Taxonomy" id="51811"/>
    <lineage>
        <taxon>Eukaryota</taxon>
        <taxon>Metazoa</taxon>
        <taxon>Ecdysozoa</taxon>
        <taxon>Arthropoda</taxon>
        <taxon>Chelicerata</taxon>
        <taxon>Arachnida</taxon>
        <taxon>Pseudoscorpiones</taxon>
        <taxon>Cheliferoidea</taxon>
        <taxon>Chernetidae</taxon>
        <taxon>Cordylochernes</taxon>
    </lineage>
</organism>
<evidence type="ECO:0000259" key="3">
    <source>
        <dbReference type="Pfam" id="PF13358"/>
    </source>
</evidence>
<dbReference type="PANTHER" id="PTHR23022">
    <property type="entry name" value="TRANSPOSABLE ELEMENT-RELATED"/>
    <property type="match status" value="1"/>
</dbReference>
<feature type="domain" description="Tc1-like transposase DDE" evidence="3">
    <location>
        <begin position="126"/>
        <end position="275"/>
    </location>
</feature>
<evidence type="ECO:0000259" key="2">
    <source>
        <dbReference type="Pfam" id="PF01498"/>
    </source>
</evidence>
<dbReference type="InterPro" id="IPR036397">
    <property type="entry name" value="RNaseH_sf"/>
</dbReference>
<evidence type="ECO:0000313" key="4">
    <source>
        <dbReference type="EMBL" id="UYV73166.1"/>
    </source>
</evidence>
<feature type="coiled-coil region" evidence="1">
    <location>
        <begin position="403"/>
        <end position="449"/>
    </location>
</feature>
<dbReference type="Proteomes" id="UP001235939">
    <property type="component" value="Chromosome 10"/>
</dbReference>
<feature type="domain" description="Transposase Tc1-like" evidence="2">
    <location>
        <begin position="47"/>
        <end position="116"/>
    </location>
</feature>
<dbReference type="InterPro" id="IPR002492">
    <property type="entry name" value="Transposase_Tc1-like"/>
</dbReference>
<dbReference type="InterPro" id="IPR038717">
    <property type="entry name" value="Tc1-like_DDE_dom"/>
</dbReference>
<dbReference type="Pfam" id="PF01498">
    <property type="entry name" value="HTH_Tnp_Tc3_2"/>
    <property type="match status" value="1"/>
</dbReference>
<keyword evidence="5" id="KW-1185">Reference proteome</keyword>
<protein>
    <recommendedName>
        <fullName evidence="6">Transposable element Tc1 transposase</fullName>
    </recommendedName>
</protein>
<dbReference type="EMBL" id="CP092872">
    <property type="protein sequence ID" value="UYV73166.1"/>
    <property type="molecule type" value="Genomic_DNA"/>
</dbReference>
<proteinExistence type="predicted"/>
<dbReference type="InterPro" id="IPR052338">
    <property type="entry name" value="Transposase_5"/>
</dbReference>
<dbReference type="Pfam" id="PF13358">
    <property type="entry name" value="DDE_3"/>
    <property type="match status" value="1"/>
</dbReference>
<dbReference type="PANTHER" id="PTHR23022:SF135">
    <property type="entry name" value="SI:DKEY-77F5.3"/>
    <property type="match status" value="1"/>
</dbReference>
<name>A0ABY6KWB1_9ARAC</name>
<keyword evidence="1" id="KW-0175">Coiled coil</keyword>
<evidence type="ECO:0000256" key="1">
    <source>
        <dbReference type="SAM" id="Coils"/>
    </source>
</evidence>
<dbReference type="Gene3D" id="3.30.420.10">
    <property type="entry name" value="Ribonuclease H-like superfamily/Ribonuclease H"/>
    <property type="match status" value="1"/>
</dbReference>
<gene>
    <name evidence="4" type="ORF">LAZ67_10002072</name>
</gene>